<reference evidence="10 11" key="1">
    <citation type="submission" date="2023-10" db="EMBL/GenBank/DDBJ databases">
        <title>Whole Genome based description of the genera Actinobaculum and Actinotignum reveals a complex phylogenetic relationship within the species included in the genus Actinotignum.</title>
        <authorList>
            <person name="Jensen C.S."/>
            <person name="Dargis R."/>
            <person name="Kemp M."/>
            <person name="Christensen J.J."/>
        </authorList>
    </citation>
    <scope>NUCLEOTIDE SEQUENCE [LARGE SCALE GENOMIC DNA]</scope>
    <source>
        <strain evidence="10 11">SLA_B974</strain>
    </source>
</reference>
<keyword evidence="5" id="KW-0378">Hydrolase</keyword>
<dbReference type="Pfam" id="PF00698">
    <property type="entry name" value="Acyl_transf_1"/>
    <property type="match status" value="1"/>
</dbReference>
<gene>
    <name evidence="10" type="ORF">R6G86_01680</name>
</gene>
<dbReference type="InterPro" id="IPR014043">
    <property type="entry name" value="Acyl_transferase_dom"/>
</dbReference>
<dbReference type="SUPFAM" id="SSF52151">
    <property type="entry name" value="FabD/lysophospholipase-like"/>
    <property type="match status" value="2"/>
</dbReference>
<feature type="compositionally biased region" description="Low complexity" evidence="8">
    <location>
        <begin position="1681"/>
        <end position="1693"/>
    </location>
</feature>
<comment type="caution">
    <text evidence="10">The sequence shown here is derived from an EMBL/GenBank/DDBJ whole genome shotgun (WGS) entry which is preliminary data.</text>
</comment>
<evidence type="ECO:0000256" key="3">
    <source>
        <dbReference type="ARBA" id="ARBA00022553"/>
    </source>
</evidence>
<dbReference type="PROSITE" id="PS00606">
    <property type="entry name" value="KS3_1"/>
    <property type="match status" value="1"/>
</dbReference>
<evidence type="ECO:0000313" key="11">
    <source>
        <dbReference type="Proteomes" id="UP001275049"/>
    </source>
</evidence>
<dbReference type="Pfam" id="PF18325">
    <property type="entry name" value="Fas_alpha_ACP"/>
    <property type="match status" value="1"/>
</dbReference>
<keyword evidence="6" id="KW-0521">NADP</keyword>
<evidence type="ECO:0000259" key="9">
    <source>
        <dbReference type="PROSITE" id="PS52004"/>
    </source>
</evidence>
<evidence type="ECO:0000256" key="5">
    <source>
        <dbReference type="ARBA" id="ARBA00022801"/>
    </source>
</evidence>
<sequence>MSTVYESLRNGAPWIVQFAGQGTPWRNELNRVTENSRLMAELSELDDAAENILSAVLPELTVVSAGRLDLLGRRGPASQGIAPHTSVPGILLAQYGAFLDLDATPTKAIGHSQGVLAAFMVNAKDADKPAVLALARLIGAAASKVSTAGGYGADGEATPMLAVRGVPTDVLSELVAQFDDADLSIINSRDASVLSGRPAELRSLLKEIDNVAERSQAARVAKKTGGEPLNPVAEFLAVDAPFHSHLLEPAVQLVEKWADKAGLNVAQIDKLTRAVLTHHLNWVEEFDEAVNDIQAQEKTGPHFVVDMGPGVNLKKITLENLAGSAVTYVAAGTATSRDDLITGSAQVTTTSNWADYAPELLNINGTTVLDTAFTRLTGRSPIMLGGMTPTTVDGEIVAAAANAGYWTELAGGGQVSEDVLNENLATLRKNLEPGRVAQFNTMFLDRYLWDLQFGTRRLVSRARGAGAPLDGVVISAGIPEKEEALELIERLRGEGFPYIAFKPGTVAQIRQLVDIAKDCPGAPIIAQVEDGHAGGHHSWENLEDLLLATYEELREAGIVITAGGGLGLPERAASFLTGEWSEQFGLRRMPVDGVVIGTSVMTAKEAKTNPDVKQLLKDATGVDPEDNGGWVAVGEVRGGITSSLSSLHADMYNVENSAAKAARLLIEVDGNPEEIQARRDEIIEAINKTAKPYFGDVTSMTYAEVLARYIELTTPWSDETTQTRFWEMLQRFEARLSDVQDGEIPTLFPTEQDACVDPQAAFDTFLKAYPNAEEQLVQPQDDAWFVALASKYPKPVPFVPVINEQVFRFWGSDSLWQSHNPRYTADQVRIIPGPTSLQDITTVDEPVADILGRYEVEAVKRVKGTPKEGYSRTAANRDEFIRQAPFVVWHGHLAANPAHLIPESEIRETKDGLEIFVPLDTTWDGTNASQHVVPSMRVPLIMPESVHTGGLPVVDDNRLVDAMREVLANMSGVGTTTIGGTPITKQPEMIDGVATLTFDVSPEIGALHSGITAPGDRTPVSVPSALLGSCWPTIYSAMGSGEAAGYPIIEGLLSGVHLDHSEKINAPMEDILAAGELTARSWVDSVKESSAGRVLAIKTNVSMRDAEGNETVVLEFQERFAMRGRATTTALPDEPVARGGQDVDVIDTPRSVLHRVEVTAPSDMTAFAIVSGDFNPIHVSKRAAIVAGMEEPLVHGMWLCAASQHAVSDALPGRPPLHITGWTYRMFGMVDLNEVVEITVERVGRIRGGGAALEVTCRIDGEIVSQASATISAPATAYVYPGQGIQAKGMALDERAESAAARDVWERADKHTRAHLGFSILALVRDNPTELHVSGEAFRHPEGVLNLTQFTQVALATVAMAQTARLREQGALVKGAYFAGHSLGEYNALSAYAQVFSLEDVLSIVYRRGTTMHHLVPRDSAGRSNYRMGALRPNQFGVGDDDVREYVASVAKKSGEFLEIVNYNLAGQQYAVAGTVAGLNALAKDAEARAEAAGGKRPFMLVPGIDVPFHSSRLRDGVPEFAETLRAIIPSDIKLSVLKDRYIPNLVARPFELTVEFCDAILDVVPSDVVRDIRDNFDAAVTKDKEGTARKIFIELLAWQFASPVRWIETQDLLISTGVEEVVEVGLAASPTLANMMARTLALPRHANREVTVLNVQRDSKRVLREDVAASPAKAVEETVETTAPAAPAAAPAAPAPAAEAPVAATPAAAPAAPVATGGEPVADVPFRAGDALKVLLAYETKIRMDQMGDADTVETLTNGVSSKRNQILMDMTSEFDLASMDGAAEAPLKTLVSQVDQAAHSYKPFGAVLSEAVSERLRSLTGAAGARPARIADRVKNTWQLGDGWVSHVTAELLLGTRDGKSMRGDDLATLGAANPTSAAELDALIDAAVQAVGAAQGVAVAMPSAGGASGGVVDSAALDAFAEEMTTTLAETARDLIKRLGKEETREIVAGEDTTALREAMNAELGSGWEKFVATAFAEEQAVRLCDRWATAREDVAKIAFGKDVKGKFTGTGEEVARQAEWQAARNPKLADTFKAIAKAARDNTPGQYAGKVAVVTGMTPNSIAGAVVAGLLEGGATVITTASNISSARLNFVKKLYREHAIDGAELWLVPANLGSFRDIDALISWIGTEQRETVGATTKLVKPALLPNLLVPFAAPRVSGYMTDAGPETENQARVMLWGVERFMGGLSAIGTDSAVDHKMHVILPGSPNRGTFGGDGPYGEVKAAFDAIANKWHVEPWGKRTTLAHARIGWVRGTGLMGGNDPLVAAAEAAGIHTWSTEEAGAELLTLFTPEACEKASVEPINHDMTGGLGNVDMKALRDSADLSMPEAPVQEKVATVKALPSNLAPTQASVDRGLFATGTAKPEDMIVIVGLGEVGPWGSSRTRFEAELGVTDDGDFDLTPAGVLELAWMMGLLTWHDTPQPGWYDQDGTLVDEADIFQKYRDEVVGRSGVRAFVDDGPLVDIGTVDVAPVYLEKDISFTAKDATEAQDHVDADPQFTTAEEVDGEWRVTRKAGALSYMPRRTTLTRRVGGQFPTDFDPAKWGIPASLTEAADRMAIYNLMTTVDAFISAGFSPAELLEYIHPVDVTSTQGTGFGGMTSMRRLYVDRFIGKDYPQDILQETLPNVIAAHTMQAYVGGYGSMIHPIGACATAAVSVEEGVDKIATGKAQFVVSGAIDDVQVESLIGFGDMNATADSQAMADKGINPRFFSRAGDLRRGGFVEGQGGGTVLLARGDLAEKMGLPVLGVVGYVRSFADGIQTSIPAPGLGALAAGMGGKDSQLVKNLATAGVSVDDVAVLSKHDTSTNANDPNEAELHHRLFKAIGRSAGNPLFVVSQKTLTGHAKGGAALFQMSGIAQMFASGKVPGNKALDCSDPAFRQREYMVWPREVTELGDIKAAILTSLGFGHVSALMVMVHPTAFEAAIARTSGDAAADEWREAANVRLAEGARHLSAGMIGHADLYVETATDERFVGDHHEDEAALLLNPDVRMVNGKYVI</sequence>
<dbReference type="SMART" id="SM00827">
    <property type="entry name" value="PKS_AT"/>
    <property type="match status" value="1"/>
</dbReference>
<dbReference type="Gene3D" id="3.40.366.10">
    <property type="entry name" value="Malonyl-Coenzyme A Acyl Carrier Protein, domain 2"/>
    <property type="match status" value="3"/>
</dbReference>
<dbReference type="Pfam" id="PF01575">
    <property type="entry name" value="MaoC_dehydratas"/>
    <property type="match status" value="1"/>
</dbReference>
<keyword evidence="11" id="KW-1185">Reference proteome</keyword>
<dbReference type="InterPro" id="IPR036291">
    <property type="entry name" value="NAD(P)-bd_dom_sf"/>
</dbReference>
<dbReference type="InterPro" id="IPR016039">
    <property type="entry name" value="Thiolase-like"/>
</dbReference>
<dbReference type="Gene3D" id="3.20.20.70">
    <property type="entry name" value="Aldolase class I"/>
    <property type="match status" value="1"/>
</dbReference>
<feature type="domain" description="Ketosynthase family 3 (KS3)" evidence="9">
    <location>
        <begin position="2470"/>
        <end position="2920"/>
    </location>
</feature>
<dbReference type="Pfam" id="PF02801">
    <property type="entry name" value="Ketoacyl-synt_C"/>
    <property type="match status" value="1"/>
</dbReference>
<dbReference type="Gene3D" id="3.40.50.720">
    <property type="entry name" value="NAD(P)-binding Rossmann-like Domain"/>
    <property type="match status" value="1"/>
</dbReference>
<dbReference type="InterPro" id="IPR001227">
    <property type="entry name" value="Ac_transferase_dom_sf"/>
</dbReference>
<keyword evidence="7" id="KW-0560">Oxidoreductase</keyword>
<dbReference type="InterPro" id="IPR013565">
    <property type="entry name" value="Fas1/AflB-like_central"/>
</dbReference>
<keyword evidence="2" id="KW-0596">Phosphopantetheine</keyword>
<dbReference type="InterPro" id="IPR018201">
    <property type="entry name" value="Ketoacyl_synth_AS"/>
</dbReference>
<dbReference type="InterPro" id="IPR029069">
    <property type="entry name" value="HotDog_dom_sf"/>
</dbReference>
<dbReference type="Gene3D" id="3.10.129.10">
    <property type="entry name" value="Hotdog Thioesterase"/>
    <property type="match status" value="1"/>
</dbReference>
<dbReference type="InterPro" id="IPR014030">
    <property type="entry name" value="Ketoacyl_synth_N"/>
</dbReference>
<dbReference type="Pfam" id="PF18094">
    <property type="entry name" value="DNA_pol_B_N"/>
    <property type="match status" value="1"/>
</dbReference>
<dbReference type="Gene3D" id="3.30.70.2430">
    <property type="match status" value="1"/>
</dbReference>
<dbReference type="InterPro" id="IPR050830">
    <property type="entry name" value="Fungal_FAS"/>
</dbReference>
<evidence type="ECO:0000256" key="6">
    <source>
        <dbReference type="ARBA" id="ARBA00022857"/>
    </source>
</evidence>
<dbReference type="Pfam" id="PF08354">
    <property type="entry name" value="Fas1-AflB-like_hel"/>
    <property type="match status" value="1"/>
</dbReference>
<comment type="similarity">
    <text evidence="1">Belongs to the enoyl-CoA hydratase/isomerase family.</text>
</comment>
<dbReference type="CDD" id="cd00828">
    <property type="entry name" value="elong_cond_enzymes"/>
    <property type="match status" value="1"/>
</dbReference>
<dbReference type="InterPro" id="IPR047224">
    <property type="entry name" value="FAS_alpha_su_C"/>
</dbReference>
<dbReference type="SUPFAM" id="SSF51412">
    <property type="entry name" value="Inosine monophosphate dehydrogenase (IMPDH)"/>
    <property type="match status" value="1"/>
</dbReference>
<name>A0ABU5G508_9ACTO</name>
<dbReference type="InterPro" id="IPR002539">
    <property type="entry name" value="MaoC-like_dom"/>
</dbReference>
<evidence type="ECO:0000256" key="4">
    <source>
        <dbReference type="ARBA" id="ARBA00022679"/>
    </source>
</evidence>
<dbReference type="SUPFAM" id="SSF51735">
    <property type="entry name" value="NAD(P)-binding Rossmann-fold domains"/>
    <property type="match status" value="1"/>
</dbReference>
<dbReference type="Proteomes" id="UP001275049">
    <property type="component" value="Unassembled WGS sequence"/>
</dbReference>
<dbReference type="CDD" id="cd08950">
    <property type="entry name" value="KR_fFAS_SDR_c_like"/>
    <property type="match status" value="1"/>
</dbReference>
<dbReference type="InterPro" id="IPR055118">
    <property type="entry name" value="FAS-like_AT_central"/>
</dbReference>
<dbReference type="EMBL" id="JAWNGA010000002">
    <property type="protein sequence ID" value="MDY5132456.1"/>
    <property type="molecule type" value="Genomic_DNA"/>
</dbReference>
<dbReference type="PANTHER" id="PTHR10982">
    <property type="entry name" value="MALONYL COA-ACYL CARRIER PROTEIN TRANSACYLASE"/>
    <property type="match status" value="1"/>
</dbReference>
<dbReference type="Gene3D" id="3.40.47.10">
    <property type="match status" value="1"/>
</dbReference>
<dbReference type="PRINTS" id="PR01483">
    <property type="entry name" value="FASYNTHASE"/>
</dbReference>
<evidence type="ECO:0000313" key="10">
    <source>
        <dbReference type="EMBL" id="MDY5132456.1"/>
    </source>
</evidence>
<dbReference type="InterPro" id="IPR016035">
    <property type="entry name" value="Acyl_Trfase/lysoPLipase"/>
</dbReference>
<evidence type="ECO:0000256" key="1">
    <source>
        <dbReference type="ARBA" id="ARBA00005254"/>
    </source>
</evidence>
<dbReference type="SUPFAM" id="SSF54637">
    <property type="entry name" value="Thioesterase/thiol ester dehydrase-isomerase"/>
    <property type="match status" value="1"/>
</dbReference>
<dbReference type="InterPro" id="IPR014031">
    <property type="entry name" value="Ketoacyl_synth_C"/>
</dbReference>
<dbReference type="InterPro" id="IPR020841">
    <property type="entry name" value="PKS_Beta-ketoAc_synthase_dom"/>
</dbReference>
<evidence type="ECO:0000256" key="7">
    <source>
        <dbReference type="ARBA" id="ARBA00023002"/>
    </source>
</evidence>
<dbReference type="Pfam" id="PF00109">
    <property type="entry name" value="ketoacyl-synt"/>
    <property type="match status" value="1"/>
</dbReference>
<dbReference type="InterPro" id="IPR003965">
    <property type="entry name" value="Fatty_acid_synthase"/>
</dbReference>
<keyword evidence="4" id="KW-0808">Transferase</keyword>
<keyword evidence="3" id="KW-0597">Phosphoprotein</keyword>
<feature type="region of interest" description="Disordered" evidence="8">
    <location>
        <begin position="1670"/>
        <end position="1693"/>
    </location>
</feature>
<dbReference type="InterPro" id="IPR013785">
    <property type="entry name" value="Aldolase_TIM"/>
</dbReference>
<dbReference type="Gene3D" id="3.90.25.70">
    <property type="match status" value="1"/>
</dbReference>
<dbReference type="RefSeq" id="WP_320754897.1">
    <property type="nucleotide sequence ID" value="NZ_JAWNGA010000002.1"/>
</dbReference>
<dbReference type="PANTHER" id="PTHR10982:SF21">
    <property type="entry name" value="FATTY ACID SYNTHASE SUBUNIT BETA"/>
    <property type="match status" value="1"/>
</dbReference>
<organism evidence="10 11">
    <name type="scientific">Actinotignum urinale</name>
    <dbReference type="NCBI Taxonomy" id="190146"/>
    <lineage>
        <taxon>Bacteria</taxon>
        <taxon>Bacillati</taxon>
        <taxon>Actinomycetota</taxon>
        <taxon>Actinomycetes</taxon>
        <taxon>Actinomycetales</taxon>
        <taxon>Actinomycetaceae</taxon>
        <taxon>Actinotignum</taxon>
    </lineage>
</organism>
<dbReference type="Pfam" id="PF22690">
    <property type="entry name" value="FAS_AT_central"/>
    <property type="match status" value="1"/>
</dbReference>
<dbReference type="Gene3D" id="1.20.930.70">
    <property type="match status" value="1"/>
</dbReference>
<dbReference type="InterPro" id="IPR040899">
    <property type="entry name" value="Fas_alpha_ACP"/>
</dbReference>
<accession>A0ABU5G508</accession>
<evidence type="ECO:0000256" key="2">
    <source>
        <dbReference type="ARBA" id="ARBA00022450"/>
    </source>
</evidence>
<proteinExistence type="inferred from homology"/>
<dbReference type="SUPFAM" id="SSF53901">
    <property type="entry name" value="Thiolase-like"/>
    <property type="match status" value="2"/>
</dbReference>
<protein>
    <submittedName>
        <fullName evidence="10">DUF1729 domain-containing protein</fullName>
    </submittedName>
</protein>
<evidence type="ECO:0000256" key="8">
    <source>
        <dbReference type="SAM" id="MobiDB-lite"/>
    </source>
</evidence>
<dbReference type="PROSITE" id="PS52004">
    <property type="entry name" value="KS3_2"/>
    <property type="match status" value="1"/>
</dbReference>